<evidence type="ECO:0000259" key="5">
    <source>
        <dbReference type="PROSITE" id="PS50931"/>
    </source>
</evidence>
<dbReference type="RefSeq" id="WP_397557490.1">
    <property type="nucleotide sequence ID" value="NZ_JBIQWL010000007.1"/>
</dbReference>
<sequence length="302" mass="33525">MRAFPDLNLRALRYFEALGTELNYRRAAEKLFITQPALSAAIQNLERVIGDRLFDRNTRSVTLTATGREWLPHVRKALAEVDSALEAVAMLVDYAHVRLGYLIGTGADLLFQLLDGVESAFPDITIETLEFDFSDPTAGLASGATDIALLRPPVDVPDMEMVIVAEESWVACLPRAHRLADRTELRIEELLDEPIVVAPKSAGKWREYWYAADARGGVPPQIAAEAATYESEATLVARGVGLSFTTSSMVRLYDRPGIQFVPITNRPISYTAVAWRPDRLTTPARRLVEHMITGAPRPQSRH</sequence>
<dbReference type="Proteomes" id="UP001610861">
    <property type="component" value="Unassembled WGS sequence"/>
</dbReference>
<keyword evidence="2" id="KW-0805">Transcription regulation</keyword>
<name>A0ABW7QCU5_9MICO</name>
<dbReference type="Pfam" id="PF00126">
    <property type="entry name" value="HTH_1"/>
    <property type="match status" value="1"/>
</dbReference>
<feature type="domain" description="HTH lysR-type" evidence="5">
    <location>
        <begin position="7"/>
        <end position="64"/>
    </location>
</feature>
<reference evidence="6 7" key="1">
    <citation type="submission" date="2024-09" db="EMBL/GenBank/DDBJ databases">
        <authorList>
            <person name="Pan X."/>
        </authorList>
    </citation>
    <scope>NUCLEOTIDE SEQUENCE [LARGE SCALE GENOMIC DNA]</scope>
    <source>
        <strain evidence="6 7">B2969</strain>
    </source>
</reference>
<dbReference type="EMBL" id="JBIQWL010000007">
    <property type="protein sequence ID" value="MFH8252037.1"/>
    <property type="molecule type" value="Genomic_DNA"/>
</dbReference>
<dbReference type="PROSITE" id="PS50931">
    <property type="entry name" value="HTH_LYSR"/>
    <property type="match status" value="1"/>
</dbReference>
<dbReference type="Gene3D" id="1.10.10.10">
    <property type="entry name" value="Winged helix-like DNA-binding domain superfamily/Winged helix DNA-binding domain"/>
    <property type="match status" value="1"/>
</dbReference>
<dbReference type="CDD" id="cd08414">
    <property type="entry name" value="PBP2_LTTR_aromatics_like"/>
    <property type="match status" value="1"/>
</dbReference>
<proteinExistence type="inferred from homology"/>
<dbReference type="InterPro" id="IPR036390">
    <property type="entry name" value="WH_DNA-bd_sf"/>
</dbReference>
<keyword evidence="3" id="KW-0238">DNA-binding</keyword>
<evidence type="ECO:0000313" key="7">
    <source>
        <dbReference type="Proteomes" id="UP001610861"/>
    </source>
</evidence>
<evidence type="ECO:0000256" key="2">
    <source>
        <dbReference type="ARBA" id="ARBA00023015"/>
    </source>
</evidence>
<dbReference type="PANTHER" id="PTHR30346">
    <property type="entry name" value="TRANSCRIPTIONAL DUAL REGULATOR HCAR-RELATED"/>
    <property type="match status" value="1"/>
</dbReference>
<dbReference type="SUPFAM" id="SSF53850">
    <property type="entry name" value="Periplasmic binding protein-like II"/>
    <property type="match status" value="1"/>
</dbReference>
<accession>A0ABW7QCU5</accession>
<evidence type="ECO:0000256" key="4">
    <source>
        <dbReference type="ARBA" id="ARBA00023163"/>
    </source>
</evidence>
<dbReference type="PANTHER" id="PTHR30346:SF0">
    <property type="entry name" value="HCA OPERON TRANSCRIPTIONAL ACTIVATOR HCAR"/>
    <property type="match status" value="1"/>
</dbReference>
<evidence type="ECO:0000256" key="3">
    <source>
        <dbReference type="ARBA" id="ARBA00023125"/>
    </source>
</evidence>
<dbReference type="InterPro" id="IPR005119">
    <property type="entry name" value="LysR_subst-bd"/>
</dbReference>
<gene>
    <name evidence="6" type="ORF">ACH3VR_16860</name>
</gene>
<dbReference type="PRINTS" id="PR00039">
    <property type="entry name" value="HTHLYSR"/>
</dbReference>
<evidence type="ECO:0000313" key="6">
    <source>
        <dbReference type="EMBL" id="MFH8252037.1"/>
    </source>
</evidence>
<comment type="similarity">
    <text evidence="1">Belongs to the LysR transcriptional regulatory family.</text>
</comment>
<comment type="caution">
    <text evidence="6">The sequence shown here is derived from an EMBL/GenBank/DDBJ whole genome shotgun (WGS) entry which is preliminary data.</text>
</comment>
<dbReference type="Gene3D" id="3.40.190.10">
    <property type="entry name" value="Periplasmic binding protein-like II"/>
    <property type="match status" value="2"/>
</dbReference>
<organism evidence="6 7">
    <name type="scientific">Microbacterium alkaliflavum</name>
    <dbReference type="NCBI Taxonomy" id="3248839"/>
    <lineage>
        <taxon>Bacteria</taxon>
        <taxon>Bacillati</taxon>
        <taxon>Actinomycetota</taxon>
        <taxon>Actinomycetes</taxon>
        <taxon>Micrococcales</taxon>
        <taxon>Microbacteriaceae</taxon>
        <taxon>Microbacterium</taxon>
    </lineage>
</organism>
<dbReference type="SUPFAM" id="SSF46785">
    <property type="entry name" value="Winged helix' DNA-binding domain"/>
    <property type="match status" value="1"/>
</dbReference>
<keyword evidence="7" id="KW-1185">Reference proteome</keyword>
<dbReference type="InterPro" id="IPR000847">
    <property type="entry name" value="LysR_HTH_N"/>
</dbReference>
<keyword evidence="4" id="KW-0804">Transcription</keyword>
<dbReference type="Pfam" id="PF03466">
    <property type="entry name" value="LysR_substrate"/>
    <property type="match status" value="1"/>
</dbReference>
<evidence type="ECO:0000256" key="1">
    <source>
        <dbReference type="ARBA" id="ARBA00009437"/>
    </source>
</evidence>
<dbReference type="InterPro" id="IPR036388">
    <property type="entry name" value="WH-like_DNA-bd_sf"/>
</dbReference>
<protein>
    <submittedName>
        <fullName evidence="6">LysR family transcriptional regulator</fullName>
    </submittedName>
</protein>